<sequence>MKIVVDTNIIFSGLLSPNGKISDLLLNSSDKFDFYSPTYLLDELENHKKKLLKITGFSAYEFEFLKRNIFKKIDLINLESIRESTWEKAIELTKNIDEFDAPFIALALELESPLWTGDKKLIKGLNKKSIDWILTTDIIAEIRNDE</sequence>
<accession>A0A506PFR3</accession>
<dbReference type="EMBL" id="VHIQ01000010">
    <property type="protein sequence ID" value="TPV31170.1"/>
    <property type="molecule type" value="Genomic_DNA"/>
</dbReference>
<dbReference type="SMART" id="SM00670">
    <property type="entry name" value="PINc"/>
    <property type="match status" value="1"/>
</dbReference>
<dbReference type="InterPro" id="IPR029060">
    <property type="entry name" value="PIN-like_dom_sf"/>
</dbReference>
<comment type="caution">
    <text evidence="2">The sequence shown here is derived from an EMBL/GenBank/DDBJ whole genome shotgun (WGS) entry which is preliminary data.</text>
</comment>
<dbReference type="OrthoDB" id="799916at2"/>
<dbReference type="RefSeq" id="WP_140991688.1">
    <property type="nucleotide sequence ID" value="NZ_VHIQ01000010.1"/>
</dbReference>
<evidence type="ECO:0000313" key="2">
    <source>
        <dbReference type="EMBL" id="TPV31170.1"/>
    </source>
</evidence>
<protein>
    <submittedName>
        <fullName evidence="2">PIN domain-containing protein</fullName>
    </submittedName>
</protein>
<gene>
    <name evidence="2" type="ORF">FJ651_15400</name>
</gene>
<keyword evidence="3" id="KW-1185">Reference proteome</keyword>
<name>A0A506PFR3_9FLAO</name>
<organism evidence="2 3">
    <name type="scientific">Paucihalobacter ruber</name>
    <dbReference type="NCBI Taxonomy" id="2567861"/>
    <lineage>
        <taxon>Bacteria</taxon>
        <taxon>Pseudomonadati</taxon>
        <taxon>Bacteroidota</taxon>
        <taxon>Flavobacteriia</taxon>
        <taxon>Flavobacteriales</taxon>
        <taxon>Flavobacteriaceae</taxon>
        <taxon>Paucihalobacter</taxon>
    </lineage>
</organism>
<dbReference type="CDD" id="cd09871">
    <property type="entry name" value="PIN_MtVapC28-VapC30-like"/>
    <property type="match status" value="1"/>
</dbReference>
<dbReference type="SUPFAM" id="SSF88723">
    <property type="entry name" value="PIN domain-like"/>
    <property type="match status" value="1"/>
</dbReference>
<dbReference type="InterPro" id="IPR002716">
    <property type="entry name" value="PIN_dom"/>
</dbReference>
<evidence type="ECO:0000259" key="1">
    <source>
        <dbReference type="SMART" id="SM00670"/>
    </source>
</evidence>
<proteinExistence type="predicted"/>
<reference evidence="2 3" key="1">
    <citation type="submission" date="2019-06" db="EMBL/GenBank/DDBJ databases">
        <title>Flavobacteriaceae Paucihalobacterium erythroidium CWB-1, complete genome.</title>
        <authorList>
            <person name="Wu S."/>
        </authorList>
    </citation>
    <scope>NUCLEOTIDE SEQUENCE [LARGE SCALE GENOMIC DNA]</scope>
    <source>
        <strain evidence="2 3">CWB-1</strain>
    </source>
</reference>
<evidence type="ECO:0000313" key="3">
    <source>
        <dbReference type="Proteomes" id="UP000317332"/>
    </source>
</evidence>
<feature type="domain" description="PIN" evidence="1">
    <location>
        <begin position="1"/>
        <end position="123"/>
    </location>
</feature>
<dbReference type="Gene3D" id="3.40.50.1010">
    <property type="entry name" value="5'-nuclease"/>
    <property type="match status" value="1"/>
</dbReference>
<dbReference type="Pfam" id="PF10130">
    <property type="entry name" value="PIN_2"/>
    <property type="match status" value="1"/>
</dbReference>
<dbReference type="Proteomes" id="UP000317332">
    <property type="component" value="Unassembled WGS sequence"/>
</dbReference>
<dbReference type="AlphaFoldDB" id="A0A506PFR3"/>